<dbReference type="RefSeq" id="WP_143846701.1">
    <property type="nucleotide sequence ID" value="NZ_VLXZ01000001.1"/>
</dbReference>
<evidence type="ECO:0000313" key="5">
    <source>
        <dbReference type="EMBL" id="TSB48356.1"/>
    </source>
</evidence>
<comment type="caution">
    <text evidence="5">The sequence shown here is derived from an EMBL/GenBank/DDBJ whole genome shotgun (WGS) entry which is preliminary data.</text>
</comment>
<protein>
    <submittedName>
        <fullName evidence="5">Lrp/AsnC family transcriptional regulator</fullName>
    </submittedName>
</protein>
<dbReference type="SMART" id="SM00344">
    <property type="entry name" value="HTH_ASNC"/>
    <property type="match status" value="1"/>
</dbReference>
<dbReference type="SUPFAM" id="SSF46785">
    <property type="entry name" value="Winged helix' DNA-binding domain"/>
    <property type="match status" value="1"/>
</dbReference>
<dbReference type="EMBL" id="VLXZ01000001">
    <property type="protein sequence ID" value="TSB48356.1"/>
    <property type="molecule type" value="Genomic_DNA"/>
</dbReference>
<evidence type="ECO:0000256" key="2">
    <source>
        <dbReference type="ARBA" id="ARBA00023125"/>
    </source>
</evidence>
<evidence type="ECO:0000259" key="4">
    <source>
        <dbReference type="PROSITE" id="PS50956"/>
    </source>
</evidence>
<keyword evidence="1" id="KW-0805">Transcription regulation</keyword>
<dbReference type="InterPro" id="IPR019888">
    <property type="entry name" value="Tscrpt_reg_AsnC-like"/>
</dbReference>
<dbReference type="Gene3D" id="3.30.70.920">
    <property type="match status" value="1"/>
</dbReference>
<dbReference type="GO" id="GO:0043200">
    <property type="term" value="P:response to amino acid"/>
    <property type="evidence" value="ECO:0007669"/>
    <property type="project" value="TreeGrafter"/>
</dbReference>
<feature type="domain" description="HTH asnC-type" evidence="4">
    <location>
        <begin position="4"/>
        <end position="64"/>
    </location>
</feature>
<dbReference type="PROSITE" id="PS50956">
    <property type="entry name" value="HTH_ASNC_2"/>
    <property type="match status" value="1"/>
</dbReference>
<name>A0A554A3W8_9BACI</name>
<dbReference type="GO" id="GO:0043565">
    <property type="term" value="F:sequence-specific DNA binding"/>
    <property type="evidence" value="ECO:0007669"/>
    <property type="project" value="InterPro"/>
</dbReference>
<keyword evidence="6" id="KW-1185">Reference proteome</keyword>
<evidence type="ECO:0000313" key="6">
    <source>
        <dbReference type="Proteomes" id="UP000318521"/>
    </source>
</evidence>
<evidence type="ECO:0000256" key="3">
    <source>
        <dbReference type="ARBA" id="ARBA00023163"/>
    </source>
</evidence>
<accession>A0A554A3W8</accession>
<dbReference type="InterPro" id="IPR036388">
    <property type="entry name" value="WH-like_DNA-bd_sf"/>
</dbReference>
<reference evidence="5 6" key="1">
    <citation type="submission" date="2019-07" db="EMBL/GenBank/DDBJ databases">
        <authorList>
            <person name="Park Y.J."/>
            <person name="Jeong S.E."/>
            <person name="Jung H.S."/>
        </authorList>
    </citation>
    <scope>NUCLEOTIDE SEQUENCE [LARGE SCALE GENOMIC DNA]</scope>
    <source>
        <strain evidence="6">P16(2019)</strain>
    </source>
</reference>
<proteinExistence type="predicted"/>
<keyword evidence="2" id="KW-0238">DNA-binding</keyword>
<dbReference type="InterPro" id="IPR011008">
    <property type="entry name" value="Dimeric_a/b-barrel"/>
</dbReference>
<dbReference type="InterPro" id="IPR000485">
    <property type="entry name" value="AsnC-type_HTH_dom"/>
</dbReference>
<dbReference type="PRINTS" id="PR00033">
    <property type="entry name" value="HTHASNC"/>
</dbReference>
<dbReference type="AlphaFoldDB" id="A0A554A3W8"/>
<keyword evidence="3" id="KW-0804">Transcription</keyword>
<evidence type="ECO:0000256" key="1">
    <source>
        <dbReference type="ARBA" id="ARBA00023015"/>
    </source>
</evidence>
<dbReference type="SUPFAM" id="SSF54909">
    <property type="entry name" value="Dimeric alpha+beta barrel"/>
    <property type="match status" value="1"/>
</dbReference>
<dbReference type="Pfam" id="PF13404">
    <property type="entry name" value="HTH_AsnC-type"/>
    <property type="match status" value="1"/>
</dbReference>
<dbReference type="OrthoDB" id="529868at2"/>
<dbReference type="InterPro" id="IPR036390">
    <property type="entry name" value="WH_DNA-bd_sf"/>
</dbReference>
<dbReference type="PANTHER" id="PTHR30154:SF34">
    <property type="entry name" value="TRANSCRIPTIONAL REGULATOR AZLB"/>
    <property type="match status" value="1"/>
</dbReference>
<dbReference type="Gene3D" id="1.10.10.10">
    <property type="entry name" value="Winged helix-like DNA-binding domain superfamily/Winged helix DNA-binding domain"/>
    <property type="match status" value="1"/>
</dbReference>
<dbReference type="GO" id="GO:0005829">
    <property type="term" value="C:cytosol"/>
    <property type="evidence" value="ECO:0007669"/>
    <property type="project" value="TreeGrafter"/>
</dbReference>
<dbReference type="Pfam" id="PF01037">
    <property type="entry name" value="AsnC_trans_reg"/>
    <property type="match status" value="1"/>
</dbReference>
<sequence length="151" mass="17176">MEGIDALDRAILMHLQTDGKVAYTKIAANLKISEGTVRTRVKKMLNKKYFQFIIHMDPTSLGLKVQVIIWVKTQLGYQDQVAGILSQFSEVRFVAAFSGQYDLIVQAYFKNKHDLITFVNHQLASIEGIISSDLSIELKQYKDSFSYITHS</sequence>
<gene>
    <name evidence="5" type="ORF">FN960_02035</name>
</gene>
<dbReference type="PANTHER" id="PTHR30154">
    <property type="entry name" value="LEUCINE-RESPONSIVE REGULATORY PROTEIN"/>
    <property type="match status" value="1"/>
</dbReference>
<organism evidence="5 6">
    <name type="scientific">Alkalicoccobacillus porphyridii</name>
    <dbReference type="NCBI Taxonomy" id="2597270"/>
    <lineage>
        <taxon>Bacteria</taxon>
        <taxon>Bacillati</taxon>
        <taxon>Bacillota</taxon>
        <taxon>Bacilli</taxon>
        <taxon>Bacillales</taxon>
        <taxon>Bacillaceae</taxon>
        <taxon>Alkalicoccobacillus</taxon>
    </lineage>
</organism>
<dbReference type="Proteomes" id="UP000318521">
    <property type="component" value="Unassembled WGS sequence"/>
</dbReference>
<dbReference type="InterPro" id="IPR019887">
    <property type="entry name" value="Tscrpt_reg_AsnC/Lrp_C"/>
</dbReference>